<dbReference type="Gene3D" id="3.30.10.20">
    <property type="match status" value="1"/>
</dbReference>
<evidence type="ECO:0000256" key="2">
    <source>
        <dbReference type="SAM" id="Phobius"/>
    </source>
</evidence>
<keyword evidence="2" id="KW-0812">Transmembrane</keyword>
<dbReference type="STRING" id="656024.FsymDg_1060"/>
<sequence>MGGEAGRVAWLRERETSCGWVILWIRLAAGALLLFLAGCGWAGRGEQRAREAAPTASSLPPDPALTASPVPSDPVPSAGTGSPSVQPTPLPATQSIMATPSSRPSSSSRIRTSPAGRTQAAARPTGSSRVIGPVPLPIHTRAEYNTAPNVIGMTLDNAVYTFRSRDFLDISYTGVCAGSPNVRHVLGQRPEAGAYVSTRTSVTLLIQAEWCTSTPSPTVSPTPSPAG</sequence>
<feature type="compositionally biased region" description="Low complexity" evidence="1">
    <location>
        <begin position="95"/>
        <end position="115"/>
    </location>
</feature>
<name>F8AYQ6_9ACTN</name>
<dbReference type="GO" id="GO:0004674">
    <property type="term" value="F:protein serine/threonine kinase activity"/>
    <property type="evidence" value="ECO:0007669"/>
    <property type="project" value="UniProtKB-KW"/>
</dbReference>
<feature type="domain" description="PASTA" evidence="3">
    <location>
        <begin position="146"/>
        <end position="206"/>
    </location>
</feature>
<feature type="compositionally biased region" description="Polar residues" evidence="1">
    <location>
        <begin position="79"/>
        <end position="94"/>
    </location>
</feature>
<evidence type="ECO:0000256" key="1">
    <source>
        <dbReference type="SAM" id="MobiDB-lite"/>
    </source>
</evidence>
<accession>F8AYQ6</accession>
<feature type="transmembrane region" description="Helical" evidence="2">
    <location>
        <begin position="20"/>
        <end position="42"/>
    </location>
</feature>
<organism evidence="4 5">
    <name type="scientific">Candidatus Protofrankia datiscae</name>
    <dbReference type="NCBI Taxonomy" id="2716812"/>
    <lineage>
        <taxon>Bacteria</taxon>
        <taxon>Bacillati</taxon>
        <taxon>Actinomycetota</taxon>
        <taxon>Actinomycetes</taxon>
        <taxon>Frankiales</taxon>
        <taxon>Frankiaceae</taxon>
        <taxon>Protofrankia</taxon>
    </lineage>
</organism>
<dbReference type="Pfam" id="PF03793">
    <property type="entry name" value="PASTA"/>
    <property type="match status" value="1"/>
</dbReference>
<keyword evidence="4" id="KW-0723">Serine/threonine-protein kinase</keyword>
<dbReference type="AlphaFoldDB" id="F8AYQ6"/>
<keyword evidence="2" id="KW-0472">Membrane</keyword>
<keyword evidence="2" id="KW-1133">Transmembrane helix</keyword>
<proteinExistence type="predicted"/>
<dbReference type="Proteomes" id="UP000001549">
    <property type="component" value="Chromosome"/>
</dbReference>
<dbReference type="CDD" id="cd06577">
    <property type="entry name" value="PASTA_pknB"/>
    <property type="match status" value="1"/>
</dbReference>
<protein>
    <submittedName>
        <fullName evidence="4">Serine/threonine protein kinase with PASTA sensor(S)</fullName>
    </submittedName>
</protein>
<keyword evidence="4" id="KW-0808">Transferase</keyword>
<reference evidence="4 5" key="1">
    <citation type="submission" date="2011-05" db="EMBL/GenBank/DDBJ databases">
        <title>Complete sequence of chromosome of Frankia symbiont of Datisca glomerata.</title>
        <authorList>
            <consortium name="US DOE Joint Genome Institute"/>
            <person name="Lucas S."/>
            <person name="Han J."/>
            <person name="Lapidus A."/>
            <person name="Cheng J.-F."/>
            <person name="Goodwin L."/>
            <person name="Pitluck S."/>
            <person name="Peters L."/>
            <person name="Mikhailova N."/>
            <person name="Chertkov O."/>
            <person name="Teshima H."/>
            <person name="Han C."/>
            <person name="Tapia R."/>
            <person name="Land M."/>
            <person name="Hauser L."/>
            <person name="Kyrpides N."/>
            <person name="Ivanova N."/>
            <person name="Pagani I."/>
            <person name="Berry A."/>
            <person name="Pawlowski K."/>
            <person name="Persson T."/>
            <person name="Vanden Heuvel B."/>
            <person name="Benson D."/>
            <person name="Woyke T."/>
        </authorList>
    </citation>
    <scope>NUCLEOTIDE SEQUENCE [LARGE SCALE GENOMIC DNA]</scope>
    <source>
        <strain evidence="5">4085684</strain>
    </source>
</reference>
<evidence type="ECO:0000259" key="3">
    <source>
        <dbReference type="Pfam" id="PF03793"/>
    </source>
</evidence>
<keyword evidence="5" id="KW-1185">Reference proteome</keyword>
<feature type="region of interest" description="Disordered" evidence="1">
    <location>
        <begin position="50"/>
        <end position="134"/>
    </location>
</feature>
<dbReference type="InterPro" id="IPR005543">
    <property type="entry name" value="PASTA_dom"/>
</dbReference>
<evidence type="ECO:0000313" key="4">
    <source>
        <dbReference type="EMBL" id="AEH08563.1"/>
    </source>
</evidence>
<dbReference type="HOGENOM" id="CLU_1218322_0_0_11"/>
<dbReference type="KEGG" id="fsy:FsymDg_1060"/>
<dbReference type="EMBL" id="CP002801">
    <property type="protein sequence ID" value="AEH08563.1"/>
    <property type="molecule type" value="Genomic_DNA"/>
</dbReference>
<evidence type="ECO:0000313" key="5">
    <source>
        <dbReference type="Proteomes" id="UP000001549"/>
    </source>
</evidence>
<keyword evidence="4" id="KW-0418">Kinase</keyword>
<gene>
    <name evidence="4" type="ordered locus">FsymDg_1060</name>
</gene>